<dbReference type="EMBL" id="CP016796">
    <property type="protein sequence ID" value="API86891.1"/>
    <property type="molecule type" value="Genomic_DNA"/>
</dbReference>
<dbReference type="EC" id="5.4.99.-" evidence="8"/>
<dbReference type="InterPro" id="IPR042092">
    <property type="entry name" value="PsdUridine_s_RsuA/RluB/E/F_cat"/>
</dbReference>
<dbReference type="Gene3D" id="3.30.70.1560">
    <property type="entry name" value="Alpha-L RNA-binding motif"/>
    <property type="match status" value="1"/>
</dbReference>
<dbReference type="PROSITE" id="PS50889">
    <property type="entry name" value="S4"/>
    <property type="match status" value="1"/>
</dbReference>
<dbReference type="FunFam" id="3.10.290.10:FF:000003">
    <property type="entry name" value="Pseudouridine synthase"/>
    <property type="match status" value="1"/>
</dbReference>
<dbReference type="NCBIfam" id="NF007976">
    <property type="entry name" value="PRK10700.1"/>
    <property type="match status" value="1"/>
</dbReference>
<reference evidence="10 11" key="1">
    <citation type="journal article" date="2016" name="Appl. Environ. Microbiol.">
        <title>Whole genome relationships among Francisella bacteria of diverse origin define new species and provide specific regions for detection.</title>
        <authorList>
            <person name="Challacombe J.F."/>
            <person name="Petersen J.M."/>
            <person name="Gallegos-Graves V."/>
            <person name="Hodge D."/>
            <person name="Pillai S."/>
            <person name="Kuske C.R."/>
        </authorList>
    </citation>
    <scope>NUCLEOTIDE SEQUENCE [LARGE SCALE GENOMIC DNA]</scope>
    <source>
        <strain evidence="11">TX07-7310</strain>
    </source>
</reference>
<gene>
    <name evidence="10" type="ORF">F7310_05760</name>
</gene>
<dbReference type="SMART" id="SM00363">
    <property type="entry name" value="S4"/>
    <property type="match status" value="1"/>
</dbReference>
<keyword evidence="3 7" id="KW-0694">RNA-binding</keyword>
<dbReference type="InterPro" id="IPR036986">
    <property type="entry name" value="S4_RNA-bd_sf"/>
</dbReference>
<dbReference type="InterPro" id="IPR020094">
    <property type="entry name" value="TruA/RsuA/RluB/E/F_N"/>
</dbReference>
<dbReference type="GO" id="GO:0005829">
    <property type="term" value="C:cytosol"/>
    <property type="evidence" value="ECO:0007669"/>
    <property type="project" value="UniProtKB-ARBA"/>
</dbReference>
<dbReference type="SUPFAM" id="SSF55120">
    <property type="entry name" value="Pseudouridine synthase"/>
    <property type="match status" value="1"/>
</dbReference>
<comment type="catalytic activity">
    <reaction evidence="5">
        <text>uridine(2605) in 23S rRNA = pseudouridine(2605) in 23S rRNA</text>
        <dbReference type="Rhea" id="RHEA:42520"/>
        <dbReference type="Rhea" id="RHEA-COMP:10095"/>
        <dbReference type="Rhea" id="RHEA-COMP:10096"/>
        <dbReference type="ChEBI" id="CHEBI:65314"/>
        <dbReference type="ChEBI" id="CHEBI:65315"/>
        <dbReference type="EC" id="5.4.99.22"/>
    </reaction>
</comment>
<dbReference type="InterPro" id="IPR018496">
    <property type="entry name" value="PsdUridine_synth_RsuA/RluB_CS"/>
</dbReference>
<dbReference type="InterPro" id="IPR000748">
    <property type="entry name" value="PsdUridine_synth_RsuA/RluB/E/F"/>
</dbReference>
<keyword evidence="11" id="KW-1185">Reference proteome</keyword>
<comment type="similarity">
    <text evidence="1 8">Belongs to the pseudouridine synthase RsuA family.</text>
</comment>
<dbReference type="PANTHER" id="PTHR47683">
    <property type="entry name" value="PSEUDOURIDINE SYNTHASE FAMILY PROTEIN-RELATED"/>
    <property type="match status" value="1"/>
</dbReference>
<proteinExistence type="inferred from homology"/>
<dbReference type="Pfam" id="PF00849">
    <property type="entry name" value="PseudoU_synth_2"/>
    <property type="match status" value="1"/>
</dbReference>
<dbReference type="FunFam" id="3.30.70.1560:FF:000001">
    <property type="entry name" value="Pseudouridine synthase"/>
    <property type="match status" value="1"/>
</dbReference>
<dbReference type="Pfam" id="PF01479">
    <property type="entry name" value="S4"/>
    <property type="match status" value="1"/>
</dbReference>
<dbReference type="NCBIfam" id="TIGR00093">
    <property type="entry name" value="pseudouridine synthase"/>
    <property type="match status" value="1"/>
</dbReference>
<dbReference type="Gene3D" id="3.30.70.580">
    <property type="entry name" value="Pseudouridine synthase I, catalytic domain, N-terminal subdomain"/>
    <property type="match status" value="1"/>
</dbReference>
<dbReference type="CDD" id="cd00165">
    <property type="entry name" value="S4"/>
    <property type="match status" value="1"/>
</dbReference>
<evidence type="ECO:0000313" key="11">
    <source>
        <dbReference type="Proteomes" id="UP000184222"/>
    </source>
</evidence>
<evidence type="ECO:0000256" key="2">
    <source>
        <dbReference type="ARBA" id="ARBA00022552"/>
    </source>
</evidence>
<organism evidence="10 11">
    <name type="scientific">Francisella uliginis</name>
    <dbReference type="NCBI Taxonomy" id="573570"/>
    <lineage>
        <taxon>Bacteria</taxon>
        <taxon>Pseudomonadati</taxon>
        <taxon>Pseudomonadota</taxon>
        <taxon>Gammaproteobacteria</taxon>
        <taxon>Thiotrichales</taxon>
        <taxon>Francisellaceae</taxon>
        <taxon>Francisella</taxon>
    </lineage>
</organism>
<evidence type="ECO:0000256" key="3">
    <source>
        <dbReference type="ARBA" id="ARBA00022884"/>
    </source>
</evidence>
<keyword evidence="2" id="KW-0698">rRNA processing</keyword>
<dbReference type="InterPro" id="IPR020103">
    <property type="entry name" value="PsdUridine_synth_cat_dom_sf"/>
</dbReference>
<evidence type="ECO:0000256" key="1">
    <source>
        <dbReference type="ARBA" id="ARBA00008348"/>
    </source>
</evidence>
<dbReference type="GO" id="GO:0003723">
    <property type="term" value="F:RNA binding"/>
    <property type="evidence" value="ECO:0007669"/>
    <property type="project" value="UniProtKB-KW"/>
</dbReference>
<evidence type="ECO:0000256" key="5">
    <source>
        <dbReference type="ARBA" id="ARBA00036944"/>
    </source>
</evidence>
<dbReference type="InterPro" id="IPR002942">
    <property type="entry name" value="S4_RNA-bd"/>
</dbReference>
<dbReference type="InterPro" id="IPR050343">
    <property type="entry name" value="RsuA_PseudoU_synthase"/>
</dbReference>
<dbReference type="RefSeq" id="WP_072712443.1">
    <property type="nucleotide sequence ID" value="NZ_CP016796.1"/>
</dbReference>
<dbReference type="CDD" id="cd02556">
    <property type="entry name" value="PseudoU_synth_RluB"/>
    <property type="match status" value="1"/>
</dbReference>
<evidence type="ECO:0000256" key="4">
    <source>
        <dbReference type="ARBA" id="ARBA00023235"/>
    </source>
</evidence>
<dbReference type="STRING" id="573570.F7310_05760"/>
<dbReference type="InterPro" id="IPR006145">
    <property type="entry name" value="PsdUridine_synth_RsuA/RluA"/>
</dbReference>
<dbReference type="PANTHER" id="PTHR47683:SF3">
    <property type="entry name" value="RIBOSOMAL LARGE SUBUNIT PSEUDOURIDINE SYNTHASE B"/>
    <property type="match status" value="1"/>
</dbReference>
<dbReference type="OrthoDB" id="9807213at2"/>
<dbReference type="FunFam" id="3.30.70.580:FF:000009">
    <property type="entry name" value="Pseudouridine synthase"/>
    <property type="match status" value="1"/>
</dbReference>
<protein>
    <recommendedName>
        <fullName evidence="8">Pseudouridine synthase</fullName>
        <ecNumber evidence="8">5.4.99.-</ecNumber>
    </recommendedName>
</protein>
<dbReference type="AlphaFoldDB" id="A0A1L4BSS0"/>
<dbReference type="SUPFAM" id="SSF55174">
    <property type="entry name" value="Alpha-L RNA-binding motif"/>
    <property type="match status" value="1"/>
</dbReference>
<evidence type="ECO:0000256" key="6">
    <source>
        <dbReference type="ARBA" id="ARBA00037383"/>
    </source>
</evidence>
<feature type="domain" description="RNA-binding S4" evidence="9">
    <location>
        <begin position="14"/>
        <end position="71"/>
    </location>
</feature>
<dbReference type="Proteomes" id="UP000184222">
    <property type="component" value="Chromosome"/>
</dbReference>
<name>A0A1L4BSS0_9GAMM</name>
<evidence type="ECO:0000256" key="7">
    <source>
        <dbReference type="PROSITE-ProRule" id="PRU00182"/>
    </source>
</evidence>
<dbReference type="PROSITE" id="PS01149">
    <property type="entry name" value="PSI_RSU"/>
    <property type="match status" value="1"/>
</dbReference>
<evidence type="ECO:0000259" key="9">
    <source>
        <dbReference type="SMART" id="SM00363"/>
    </source>
</evidence>
<dbReference type="KEGG" id="frx:F7310_05760"/>
<comment type="function">
    <text evidence="6">Responsible for synthesis of pseudouridine from uracil-2605 in 23S ribosomal RNA.</text>
</comment>
<sequence length="272" mass="31439">MRKINRFEEKKAPERLQKILAKYGIGSRRKIEEFIQQGRVRVNGKVATIGDKATDSDKISFDGKALHLYGQPMTRPRVVIYHKREGEVCTSKDEKDRKTVFDSLPKLAKSRWIMVGRLDINTTGLLLFTTDGDLANRLMHPSYEIEREYAVRVFGEQLSEDTIKKLKEGIQLEDGVAKFNHIKFSGGEGANLWYYVTLSEGRNREVRRMFEAIGVTVSRLTRVRFGDIILPKYISRGKTLELTPSEVNRLRKSVKLKEYSFPKKLVDRLEKK</sequence>
<keyword evidence="4 8" id="KW-0413">Isomerase</keyword>
<accession>A0A1L4BSS0</accession>
<evidence type="ECO:0000313" key="10">
    <source>
        <dbReference type="EMBL" id="API86891.1"/>
    </source>
</evidence>
<dbReference type="Gene3D" id="3.10.290.10">
    <property type="entry name" value="RNA-binding S4 domain"/>
    <property type="match status" value="1"/>
</dbReference>
<dbReference type="GO" id="GO:0160139">
    <property type="term" value="F:23S rRNA pseudouridine(2605) synthase activity"/>
    <property type="evidence" value="ECO:0007669"/>
    <property type="project" value="UniProtKB-EC"/>
</dbReference>
<evidence type="ECO:0000256" key="8">
    <source>
        <dbReference type="RuleBase" id="RU003887"/>
    </source>
</evidence>
<dbReference type="GO" id="GO:0000455">
    <property type="term" value="P:enzyme-directed rRNA pseudouridine synthesis"/>
    <property type="evidence" value="ECO:0007669"/>
    <property type="project" value="UniProtKB-ARBA"/>
</dbReference>